<feature type="compositionally biased region" description="Low complexity" evidence="1">
    <location>
        <begin position="129"/>
        <end position="145"/>
    </location>
</feature>
<dbReference type="AlphaFoldDB" id="A0A2P4YF70"/>
<feature type="compositionally biased region" description="Low complexity" evidence="1">
    <location>
        <begin position="214"/>
        <end position="238"/>
    </location>
</feature>
<name>A0A2P4YF70_9STRA</name>
<comment type="caution">
    <text evidence="2">The sequence shown here is derived from an EMBL/GenBank/DDBJ whole genome shotgun (WGS) entry which is preliminary data.</text>
</comment>
<accession>A0A2P4YF70</accession>
<evidence type="ECO:0000256" key="1">
    <source>
        <dbReference type="SAM" id="MobiDB-lite"/>
    </source>
</evidence>
<sequence>MALVYAAIIVASSPPNTQSDLGSVAVDLPLSVPGQVHIGTYKHASNGLYVRDLPWVNVYFSLQALASNDATESVMKWHFRGYECSPNNEEEKRECSEFTSAKLESTDNTHTYHCDSRYSGTDNSNTYYSDPSDTTPDNSSTNNSPAYNGNTGYTGADNSTTNNSHTYHGNTGYTGADNSTTNNSHTYHGDTRVVHTTLSNKPTFTDNSIPTMSATATQAQGPATTTPDTVTPGTSNQR</sequence>
<feature type="region of interest" description="Disordered" evidence="1">
    <location>
        <begin position="203"/>
        <end position="238"/>
    </location>
</feature>
<organism evidence="2 3">
    <name type="scientific">Phytophthora palmivora</name>
    <dbReference type="NCBI Taxonomy" id="4796"/>
    <lineage>
        <taxon>Eukaryota</taxon>
        <taxon>Sar</taxon>
        <taxon>Stramenopiles</taxon>
        <taxon>Oomycota</taxon>
        <taxon>Peronosporomycetes</taxon>
        <taxon>Peronosporales</taxon>
        <taxon>Peronosporaceae</taxon>
        <taxon>Phytophthora</taxon>
    </lineage>
</organism>
<dbReference type="Proteomes" id="UP000237271">
    <property type="component" value="Unassembled WGS sequence"/>
</dbReference>
<feature type="compositionally biased region" description="Polar residues" evidence="1">
    <location>
        <begin position="118"/>
        <end position="128"/>
    </location>
</feature>
<dbReference type="OrthoDB" id="129555at2759"/>
<keyword evidence="3" id="KW-1185">Reference proteome</keyword>
<dbReference type="EMBL" id="NCKW01003439">
    <property type="protein sequence ID" value="POM76458.1"/>
    <property type="molecule type" value="Genomic_DNA"/>
</dbReference>
<feature type="compositionally biased region" description="Polar residues" evidence="1">
    <location>
        <begin position="203"/>
        <end position="213"/>
    </location>
</feature>
<feature type="region of interest" description="Disordered" evidence="1">
    <location>
        <begin position="109"/>
        <end position="188"/>
    </location>
</feature>
<evidence type="ECO:0000313" key="2">
    <source>
        <dbReference type="EMBL" id="POM76458.1"/>
    </source>
</evidence>
<proteinExistence type="predicted"/>
<evidence type="ECO:0000313" key="3">
    <source>
        <dbReference type="Proteomes" id="UP000237271"/>
    </source>
</evidence>
<reference evidence="2 3" key="1">
    <citation type="journal article" date="2017" name="Genome Biol. Evol.">
        <title>Phytophthora megakarya and P. palmivora, closely related causal agents of cacao black pod rot, underwent increases in genome sizes and gene numbers by different mechanisms.</title>
        <authorList>
            <person name="Ali S.S."/>
            <person name="Shao J."/>
            <person name="Lary D.J."/>
            <person name="Kronmiller B."/>
            <person name="Shen D."/>
            <person name="Strem M.D."/>
            <person name="Amoako-Attah I."/>
            <person name="Akrofi A.Y."/>
            <person name="Begoude B.A."/>
            <person name="Ten Hoopen G.M."/>
            <person name="Coulibaly K."/>
            <person name="Kebe B.I."/>
            <person name="Melnick R.L."/>
            <person name="Guiltinan M.J."/>
            <person name="Tyler B.M."/>
            <person name="Meinhardt L.W."/>
            <person name="Bailey B.A."/>
        </authorList>
    </citation>
    <scope>NUCLEOTIDE SEQUENCE [LARGE SCALE GENOMIC DNA]</scope>
    <source>
        <strain evidence="3">sbr112.9</strain>
    </source>
</reference>
<feature type="compositionally biased region" description="Polar residues" evidence="1">
    <location>
        <begin position="146"/>
        <end position="186"/>
    </location>
</feature>
<protein>
    <submittedName>
        <fullName evidence="2">Protein with DEXDc plus ring plus HELICc</fullName>
    </submittedName>
</protein>
<gene>
    <name evidence="2" type="ORF">PHPALM_6302</name>
</gene>